<dbReference type="GO" id="GO:0008270">
    <property type="term" value="F:zinc ion binding"/>
    <property type="evidence" value="ECO:0007669"/>
    <property type="project" value="UniProtKB-KW"/>
</dbReference>
<evidence type="ECO:0000313" key="3">
    <source>
        <dbReference type="EMBL" id="TFK31016.1"/>
    </source>
</evidence>
<dbReference type="OrthoDB" id="6077919at2759"/>
<proteinExistence type="predicted"/>
<dbReference type="InterPro" id="IPR013087">
    <property type="entry name" value="Znf_C2H2_type"/>
</dbReference>
<organism evidence="3 4">
    <name type="scientific">Crucibulum laeve</name>
    <dbReference type="NCBI Taxonomy" id="68775"/>
    <lineage>
        <taxon>Eukaryota</taxon>
        <taxon>Fungi</taxon>
        <taxon>Dikarya</taxon>
        <taxon>Basidiomycota</taxon>
        <taxon>Agaricomycotina</taxon>
        <taxon>Agaricomycetes</taxon>
        <taxon>Agaricomycetidae</taxon>
        <taxon>Agaricales</taxon>
        <taxon>Agaricineae</taxon>
        <taxon>Nidulariaceae</taxon>
        <taxon>Crucibulum</taxon>
    </lineage>
</organism>
<reference evidence="3 4" key="1">
    <citation type="journal article" date="2019" name="Nat. Ecol. Evol.">
        <title>Megaphylogeny resolves global patterns of mushroom evolution.</title>
        <authorList>
            <person name="Varga T."/>
            <person name="Krizsan K."/>
            <person name="Foldi C."/>
            <person name="Dima B."/>
            <person name="Sanchez-Garcia M."/>
            <person name="Sanchez-Ramirez S."/>
            <person name="Szollosi G.J."/>
            <person name="Szarkandi J.G."/>
            <person name="Papp V."/>
            <person name="Albert L."/>
            <person name="Andreopoulos W."/>
            <person name="Angelini C."/>
            <person name="Antonin V."/>
            <person name="Barry K.W."/>
            <person name="Bougher N.L."/>
            <person name="Buchanan P."/>
            <person name="Buyck B."/>
            <person name="Bense V."/>
            <person name="Catcheside P."/>
            <person name="Chovatia M."/>
            <person name="Cooper J."/>
            <person name="Damon W."/>
            <person name="Desjardin D."/>
            <person name="Finy P."/>
            <person name="Geml J."/>
            <person name="Haridas S."/>
            <person name="Hughes K."/>
            <person name="Justo A."/>
            <person name="Karasinski D."/>
            <person name="Kautmanova I."/>
            <person name="Kiss B."/>
            <person name="Kocsube S."/>
            <person name="Kotiranta H."/>
            <person name="LaButti K.M."/>
            <person name="Lechner B.E."/>
            <person name="Liimatainen K."/>
            <person name="Lipzen A."/>
            <person name="Lukacs Z."/>
            <person name="Mihaltcheva S."/>
            <person name="Morgado L.N."/>
            <person name="Niskanen T."/>
            <person name="Noordeloos M.E."/>
            <person name="Ohm R.A."/>
            <person name="Ortiz-Santana B."/>
            <person name="Ovrebo C."/>
            <person name="Racz N."/>
            <person name="Riley R."/>
            <person name="Savchenko A."/>
            <person name="Shiryaev A."/>
            <person name="Soop K."/>
            <person name="Spirin V."/>
            <person name="Szebenyi C."/>
            <person name="Tomsovsky M."/>
            <person name="Tulloss R.E."/>
            <person name="Uehling J."/>
            <person name="Grigoriev I.V."/>
            <person name="Vagvolgyi C."/>
            <person name="Papp T."/>
            <person name="Martin F.M."/>
            <person name="Miettinen O."/>
            <person name="Hibbett D.S."/>
            <person name="Nagy L.G."/>
        </authorList>
    </citation>
    <scope>NUCLEOTIDE SEQUENCE [LARGE SCALE GENOMIC DNA]</scope>
    <source>
        <strain evidence="3 4">CBS 166.37</strain>
    </source>
</reference>
<dbReference type="EMBL" id="ML214037">
    <property type="protein sequence ID" value="TFK31016.1"/>
    <property type="molecule type" value="Genomic_DNA"/>
</dbReference>
<keyword evidence="1" id="KW-0479">Metal-binding</keyword>
<keyword evidence="1" id="KW-0863">Zinc-finger</keyword>
<dbReference type="Proteomes" id="UP000308652">
    <property type="component" value="Unassembled WGS sequence"/>
</dbReference>
<evidence type="ECO:0000256" key="1">
    <source>
        <dbReference type="PROSITE-ProRule" id="PRU00042"/>
    </source>
</evidence>
<gene>
    <name evidence="3" type="ORF">BDQ12DRAFT_373118</name>
</gene>
<keyword evidence="4" id="KW-1185">Reference proteome</keyword>
<evidence type="ECO:0000313" key="4">
    <source>
        <dbReference type="Proteomes" id="UP000308652"/>
    </source>
</evidence>
<name>A0A5C3LGI3_9AGAR</name>
<dbReference type="AlphaFoldDB" id="A0A5C3LGI3"/>
<feature type="domain" description="C2H2-type" evidence="2">
    <location>
        <begin position="13"/>
        <end position="43"/>
    </location>
</feature>
<dbReference type="PROSITE" id="PS50157">
    <property type="entry name" value="ZINC_FINGER_C2H2_2"/>
    <property type="match status" value="1"/>
</dbReference>
<accession>A0A5C3LGI3</accession>
<sequence>MHLSSAIHDADEFKCPGCGKKVKAISALVQHIESGVCHDSVKVKEMTDYSKGNSLTLGENLQDSVVTESKTSKDTSVADARAGEAYSTADYASPARAYSVDDKSSGQSECCFGAAATLTCDYTPPEEKIVQRGIWRYLFCM</sequence>
<keyword evidence="1" id="KW-0862">Zinc</keyword>
<protein>
    <recommendedName>
        <fullName evidence="2">C2H2-type domain-containing protein</fullName>
    </recommendedName>
</protein>
<evidence type="ECO:0000259" key="2">
    <source>
        <dbReference type="PROSITE" id="PS50157"/>
    </source>
</evidence>